<sequence length="420" mass="46468">MRFTATLAHFAQRLLGYPLIGIGLLIIAIAAWHSMAPQELVIASGPEGGYFHTTALRYRALLAERGIKARVLPEENTLLGLVEVNKLDSHVDMAFVAQRADAHTYPNVRSLGVITDEPLFVFRRTQTPRFSRLADIKGMRIALGPRDSGSYQLATEVLRAYGVTEDNAVFHTRGLGESVEALRKGEVDVAFILQPLEQPIVAELATTPGLELVDVIDARATSRVLGAGRNMGVVRIPQGIFDLRRNLPATDLTLPTEAVSVVVKANMDPGVLHHLLEVMQQVHGVSNLDREAGSYPRSVGGQLPLHPIAESFHRAGLPFLYRHLPFAAANGIFQLFLLVLPLTILGPVLSFLGVPSPLWFYKETKYRLWLVELRTMLRMHALHGMLTGRQQRRLTALRQLLDQQALGLERCRQAAKLLPP</sequence>
<feature type="transmembrane region" description="Helical" evidence="1">
    <location>
        <begin position="14"/>
        <end position="32"/>
    </location>
</feature>
<dbReference type="InterPro" id="IPR011852">
    <property type="entry name" value="TRAP_TAXI"/>
</dbReference>
<evidence type="ECO:0000313" key="3">
    <source>
        <dbReference type="Proteomes" id="UP000190341"/>
    </source>
</evidence>
<reference evidence="2 3" key="1">
    <citation type="submission" date="2017-02" db="EMBL/GenBank/DDBJ databases">
        <authorList>
            <person name="Peterson S.W."/>
        </authorList>
    </citation>
    <scope>NUCLEOTIDE SEQUENCE [LARGE SCALE GENOMIC DNA]</scope>
    <source>
        <strain evidence="2 3">P15</strain>
    </source>
</reference>
<proteinExistence type="predicted"/>
<organism evidence="2 3">
    <name type="scientific">Pseudoxanthomonas indica</name>
    <dbReference type="NCBI Taxonomy" id="428993"/>
    <lineage>
        <taxon>Bacteria</taxon>
        <taxon>Pseudomonadati</taxon>
        <taxon>Pseudomonadota</taxon>
        <taxon>Gammaproteobacteria</taxon>
        <taxon>Lysobacterales</taxon>
        <taxon>Lysobacteraceae</taxon>
        <taxon>Pseudoxanthomonas</taxon>
    </lineage>
</organism>
<dbReference type="PANTHER" id="PTHR42941">
    <property type="entry name" value="SLL1037 PROTEIN"/>
    <property type="match status" value="1"/>
</dbReference>
<keyword evidence="1" id="KW-1133">Transmembrane helix</keyword>
<keyword evidence="1" id="KW-0812">Transmembrane</keyword>
<dbReference type="Gene3D" id="3.40.190.10">
    <property type="entry name" value="Periplasmic binding protein-like II"/>
    <property type="match status" value="2"/>
</dbReference>
<gene>
    <name evidence="2" type="ORF">SAMN06296058_3140</name>
</gene>
<dbReference type="Pfam" id="PF16868">
    <property type="entry name" value="NMT1_3"/>
    <property type="match status" value="1"/>
</dbReference>
<dbReference type="PANTHER" id="PTHR42941:SF1">
    <property type="entry name" value="SLL1037 PROTEIN"/>
    <property type="match status" value="1"/>
</dbReference>
<keyword evidence="1" id="KW-0472">Membrane</keyword>
<dbReference type="STRING" id="428993.SAMN06296058_3140"/>
<name>A0A1T5LVL5_9GAMM</name>
<dbReference type="EMBL" id="FUZV01000002">
    <property type="protein sequence ID" value="SKC79874.1"/>
    <property type="molecule type" value="Genomic_DNA"/>
</dbReference>
<protein>
    <submittedName>
        <fullName evidence="2">TRAP-type uncharacterized transport system, substrate-binding protein</fullName>
    </submittedName>
</protein>
<dbReference type="AlphaFoldDB" id="A0A1T5LVL5"/>
<dbReference type="Proteomes" id="UP000190341">
    <property type="component" value="Unassembled WGS sequence"/>
</dbReference>
<feature type="transmembrane region" description="Helical" evidence="1">
    <location>
        <begin position="332"/>
        <end position="354"/>
    </location>
</feature>
<keyword evidence="3" id="KW-1185">Reference proteome</keyword>
<evidence type="ECO:0000313" key="2">
    <source>
        <dbReference type="EMBL" id="SKC79874.1"/>
    </source>
</evidence>
<dbReference type="SUPFAM" id="SSF53850">
    <property type="entry name" value="Periplasmic binding protein-like II"/>
    <property type="match status" value="1"/>
</dbReference>
<accession>A0A1T5LVL5</accession>
<evidence type="ECO:0000256" key="1">
    <source>
        <dbReference type="SAM" id="Phobius"/>
    </source>
</evidence>